<accession>A0A8S9FD57</accession>
<gene>
    <name evidence="1" type="ORF">F2Q70_00033105</name>
</gene>
<protein>
    <submittedName>
        <fullName evidence="1">Uncharacterized protein</fullName>
    </submittedName>
</protein>
<dbReference type="EMBL" id="QGKY02002305">
    <property type="protein sequence ID" value="KAF2531533.1"/>
    <property type="molecule type" value="Genomic_DNA"/>
</dbReference>
<name>A0A8S9FD57_BRACR</name>
<reference evidence="1" key="1">
    <citation type="submission" date="2019-12" db="EMBL/GenBank/DDBJ databases">
        <title>Genome sequencing and annotation of Brassica cretica.</title>
        <authorList>
            <person name="Studholme D.J."/>
            <person name="Sarris P.F."/>
        </authorList>
    </citation>
    <scope>NUCLEOTIDE SEQUENCE</scope>
    <source>
        <strain evidence="1">PFS-102/07</strain>
        <tissue evidence="1">Leaf</tissue>
    </source>
</reference>
<organism evidence="1">
    <name type="scientific">Brassica cretica</name>
    <name type="common">Mustard</name>
    <dbReference type="NCBI Taxonomy" id="69181"/>
    <lineage>
        <taxon>Eukaryota</taxon>
        <taxon>Viridiplantae</taxon>
        <taxon>Streptophyta</taxon>
        <taxon>Embryophyta</taxon>
        <taxon>Tracheophyta</taxon>
        <taxon>Spermatophyta</taxon>
        <taxon>Magnoliopsida</taxon>
        <taxon>eudicotyledons</taxon>
        <taxon>Gunneridae</taxon>
        <taxon>Pentapetalae</taxon>
        <taxon>rosids</taxon>
        <taxon>malvids</taxon>
        <taxon>Brassicales</taxon>
        <taxon>Brassicaceae</taxon>
        <taxon>Brassiceae</taxon>
        <taxon>Brassica</taxon>
    </lineage>
</organism>
<proteinExistence type="predicted"/>
<sequence length="70" mass="7921">MNKRFGGKIPTGTPSLAVNCRRCSLTSRWSLHRSQFIQARSCKLSSFTRHATCSMKCLAEPNICPVLSYW</sequence>
<comment type="caution">
    <text evidence="1">The sequence shown here is derived from an EMBL/GenBank/DDBJ whole genome shotgun (WGS) entry which is preliminary data.</text>
</comment>
<dbReference type="AlphaFoldDB" id="A0A8S9FD57"/>
<evidence type="ECO:0000313" key="1">
    <source>
        <dbReference type="EMBL" id="KAF2531533.1"/>
    </source>
</evidence>